<keyword evidence="1" id="KW-0677">Repeat</keyword>
<protein>
    <recommendedName>
        <fullName evidence="3">Nephrocystin 3-like N-terminal domain-containing protein</fullName>
    </recommendedName>
</protein>
<sequence length="1244" mass="139393">MSMSSEVDLPSLFTELRNLANDIGSFDLRETESSSLAHLLKDCRLQPEELKLRRRKVDLALKHSKYFLDSCDTFLLSLSSMNMVSAPVYAAVRFIVTIAAAKLEILEEVLGGLNDVFDGLPLITHSVKISNPSNPDHRVVVSVLKAFVIFVGDVKGYVGEKGEPIIQRVMRTFKSTTILHKVRAARKKMRNALNFAQFGVLINHIKTQSESHLRGKIGLIVGRLHCTNYEHHLAQYVAKTNSIENPCAWGDSHPSIMRWLSYESGASQLYISGSPGSGKSVFAAHMIQKVAQMVPKDGPRGGLLLYYFCGADPTVDPYSNLPQKASLKAIAMSFLRQILSKENRSRIADVTLVEDFMEYAVSTQTDKYQDADLQQWVVKFLPSFDTVRIIIDAVDQCEDAHRGHGLLPWILRDIVAHVLLVGCEGSQADHFLVKWPRVTLGTSGTTQVDLEAYSRHVVRSYIPADDPIDETLVQDIIKRSENMFLYVFFLENLIKEEDIPLFLPEKRLELLRKTPLGIFKMYSYYLYIQLQGITTLPGMDHILVLLLQLLVFSPSAVTWEIFLEALQSSSLPPELALTRETIEVIARRAGGVLFDVRESTYLDGNRVRRHHIVPVHRTLLEYFQSSGNLLELQVGGIITDSSGSVPFSKLETLYRAVAECGPAFLLEICCISLQSRRFQSFLNQYQHAADVCRQCLDNSSPRGVPLDSTANRHEVDRARLRGQLCEDPAFSSCDTVDFEQQWLDRQWNAVRQDLEWSRRCAQDIEAYGSENDIAIPQSLRNEISRLSYVLPRLARHLEICQGSLSELQTWHLAAYAFRNVVFYLHLMNDGTVRRQYSGLSSFQGLLQSYLEQLDMLLSAMAWDILPSLSLDSISPTAKLAAMICALEPVSVTVRKLTSPQKSRLYRIVQTIKCLWLTRRVKSGVEGLWNPLHADHITAGFSTSIPDKLTRVTLQKVLQLFAEGERLCFTDATLFTGIGNLSFCIRQLRQLISHHLLFHTFDSTKAQTLGKNEFRLHEFSKQGFTKLVLLRDVSSDAVDVVSAPAPMLVTRSVLLALAFSTMGFLSSLHTCFIFCLLSAPADIPYGALRLGQTWTWLPFISAAGVVGCSSAKLRPMPGAANAYASTSTIAACVVSVLLLLTQRRSPSKLVIHILAIISTTEHLTAMTLGCLLLSLVLGQGMWPAFESAALVYGIVHLAVFLVDPSGMQRRKVELARIGHKYMWDREHPEDGIKSDLLRDKMLVES</sequence>
<dbReference type="Proteomes" id="UP001215598">
    <property type="component" value="Unassembled WGS sequence"/>
</dbReference>
<dbReference type="PANTHER" id="PTHR10039">
    <property type="entry name" value="AMELOGENIN"/>
    <property type="match status" value="1"/>
</dbReference>
<feature type="transmembrane region" description="Helical" evidence="2">
    <location>
        <begin position="1052"/>
        <end position="1080"/>
    </location>
</feature>
<evidence type="ECO:0000313" key="5">
    <source>
        <dbReference type="Proteomes" id="UP001215598"/>
    </source>
</evidence>
<dbReference type="AlphaFoldDB" id="A0AAD7NAX6"/>
<feature type="transmembrane region" description="Helical" evidence="2">
    <location>
        <begin position="1181"/>
        <end position="1201"/>
    </location>
</feature>
<keyword evidence="5" id="KW-1185">Reference proteome</keyword>
<feature type="transmembrane region" description="Helical" evidence="2">
    <location>
        <begin position="1152"/>
        <end position="1175"/>
    </location>
</feature>
<dbReference type="Gene3D" id="3.40.50.300">
    <property type="entry name" value="P-loop containing nucleotide triphosphate hydrolases"/>
    <property type="match status" value="1"/>
</dbReference>
<gene>
    <name evidence="4" type="ORF">B0H16DRAFT_1544666</name>
</gene>
<feature type="transmembrane region" description="Helical" evidence="2">
    <location>
        <begin position="1092"/>
        <end position="1112"/>
    </location>
</feature>
<dbReference type="InterPro" id="IPR056884">
    <property type="entry name" value="NPHP3-like_N"/>
</dbReference>
<comment type="caution">
    <text evidence="4">The sequence shown here is derived from an EMBL/GenBank/DDBJ whole genome shotgun (WGS) entry which is preliminary data.</text>
</comment>
<feature type="transmembrane region" description="Helical" evidence="2">
    <location>
        <begin position="1118"/>
        <end position="1140"/>
    </location>
</feature>
<reference evidence="4" key="1">
    <citation type="submission" date="2023-03" db="EMBL/GenBank/DDBJ databases">
        <title>Massive genome expansion in bonnet fungi (Mycena s.s.) driven by repeated elements and novel gene families across ecological guilds.</title>
        <authorList>
            <consortium name="Lawrence Berkeley National Laboratory"/>
            <person name="Harder C.B."/>
            <person name="Miyauchi S."/>
            <person name="Viragh M."/>
            <person name="Kuo A."/>
            <person name="Thoen E."/>
            <person name="Andreopoulos B."/>
            <person name="Lu D."/>
            <person name="Skrede I."/>
            <person name="Drula E."/>
            <person name="Henrissat B."/>
            <person name="Morin E."/>
            <person name="Kohler A."/>
            <person name="Barry K."/>
            <person name="LaButti K."/>
            <person name="Morin E."/>
            <person name="Salamov A."/>
            <person name="Lipzen A."/>
            <person name="Mereny Z."/>
            <person name="Hegedus B."/>
            <person name="Baldrian P."/>
            <person name="Stursova M."/>
            <person name="Weitz H."/>
            <person name="Taylor A."/>
            <person name="Grigoriev I.V."/>
            <person name="Nagy L.G."/>
            <person name="Martin F."/>
            <person name="Kauserud H."/>
        </authorList>
    </citation>
    <scope>NUCLEOTIDE SEQUENCE</scope>
    <source>
        <strain evidence="4">CBHHK182m</strain>
    </source>
</reference>
<keyword evidence="2" id="KW-0472">Membrane</keyword>
<keyword evidence="2" id="KW-1133">Transmembrane helix</keyword>
<evidence type="ECO:0000256" key="1">
    <source>
        <dbReference type="ARBA" id="ARBA00022737"/>
    </source>
</evidence>
<evidence type="ECO:0000313" key="4">
    <source>
        <dbReference type="EMBL" id="KAJ7753165.1"/>
    </source>
</evidence>
<proteinExistence type="predicted"/>
<dbReference type="EMBL" id="JARKIB010000056">
    <property type="protein sequence ID" value="KAJ7753165.1"/>
    <property type="molecule type" value="Genomic_DNA"/>
</dbReference>
<keyword evidence="2" id="KW-0812">Transmembrane</keyword>
<accession>A0AAD7NAX6</accession>
<evidence type="ECO:0000259" key="3">
    <source>
        <dbReference type="Pfam" id="PF24883"/>
    </source>
</evidence>
<dbReference type="Pfam" id="PF24883">
    <property type="entry name" value="NPHP3_N"/>
    <property type="match status" value="1"/>
</dbReference>
<feature type="domain" description="Nephrocystin 3-like N-terminal" evidence="3">
    <location>
        <begin position="247"/>
        <end position="402"/>
    </location>
</feature>
<dbReference type="InterPro" id="IPR027417">
    <property type="entry name" value="P-loop_NTPase"/>
</dbReference>
<dbReference type="PANTHER" id="PTHR10039:SF15">
    <property type="entry name" value="NACHT DOMAIN-CONTAINING PROTEIN"/>
    <property type="match status" value="1"/>
</dbReference>
<name>A0AAD7NAX6_9AGAR</name>
<organism evidence="4 5">
    <name type="scientific">Mycena metata</name>
    <dbReference type="NCBI Taxonomy" id="1033252"/>
    <lineage>
        <taxon>Eukaryota</taxon>
        <taxon>Fungi</taxon>
        <taxon>Dikarya</taxon>
        <taxon>Basidiomycota</taxon>
        <taxon>Agaricomycotina</taxon>
        <taxon>Agaricomycetes</taxon>
        <taxon>Agaricomycetidae</taxon>
        <taxon>Agaricales</taxon>
        <taxon>Marasmiineae</taxon>
        <taxon>Mycenaceae</taxon>
        <taxon>Mycena</taxon>
    </lineage>
</organism>
<evidence type="ECO:0000256" key="2">
    <source>
        <dbReference type="SAM" id="Phobius"/>
    </source>
</evidence>